<comment type="similarity">
    <text evidence="3">Belongs to the short-chain dehydrogenases/reductases (SDR) family.</text>
</comment>
<evidence type="ECO:0000256" key="13">
    <source>
        <dbReference type="ARBA" id="ARBA00047315"/>
    </source>
</evidence>
<evidence type="ECO:0000256" key="12">
    <source>
        <dbReference type="ARBA" id="ARBA00032683"/>
    </source>
</evidence>
<evidence type="ECO:0000256" key="2">
    <source>
        <dbReference type="ARBA" id="ARBA00003200"/>
    </source>
</evidence>
<dbReference type="InterPro" id="IPR020904">
    <property type="entry name" value="Sc_DH/Rdtase_CS"/>
</dbReference>
<dbReference type="AlphaFoldDB" id="A0A1D4KFZ1"/>
<organism evidence="15 17">
    <name type="scientific">Staphylococcus caeli</name>
    <dbReference type="NCBI Taxonomy" id="2201815"/>
    <lineage>
        <taxon>Bacteria</taxon>
        <taxon>Bacillati</taxon>
        <taxon>Bacillota</taxon>
        <taxon>Bacilli</taxon>
        <taxon>Bacillales</taxon>
        <taxon>Staphylococcaceae</taxon>
        <taxon>Staphylococcus</taxon>
    </lineage>
</organism>
<dbReference type="PRINTS" id="PR00081">
    <property type="entry name" value="GDHRDH"/>
</dbReference>
<evidence type="ECO:0000256" key="7">
    <source>
        <dbReference type="ARBA" id="ARBA00023002"/>
    </source>
</evidence>
<dbReference type="PROSITE" id="PS00061">
    <property type="entry name" value="ADH_SHORT"/>
    <property type="match status" value="1"/>
</dbReference>
<dbReference type="PANTHER" id="PTHR42879:SF2">
    <property type="entry name" value="3-OXOACYL-[ACYL-CARRIER-PROTEIN] REDUCTASE FABG"/>
    <property type="match status" value="1"/>
</dbReference>
<keyword evidence="16" id="KW-1185">Reference proteome</keyword>
<accession>A0A1D4KFZ1</accession>
<dbReference type="PANTHER" id="PTHR42879">
    <property type="entry name" value="3-OXOACYL-(ACYL-CARRIER-PROTEIN) REDUCTASE"/>
    <property type="match status" value="1"/>
</dbReference>
<keyword evidence="7 15" id="KW-0560">Oxidoreductase</keyword>
<sequence length="263" mass="28569">MFKELENKVVVITGGSSGIGKAMVEQFGKEKANVVINYRSEKSLDAVAESIKIIEDAGGKAIKVQADISKEEDVNHLIATAVSVFGTLDIMINNAGFEKAIPTHEMPLSEWQKVIDINLTGAFMGSKAAVNQFLKEDKKGIIINTSSVHDKIPWPNYVNYAASKGGLKLMMETMSMEYAQYGIRINNISPGAIVTEHTKEKFSDPETRAETLEMIPAKVIGDAQQVANVARFLASDLADYIHGTTIYVDGGMTNYPAFMGGKG</sequence>
<evidence type="ECO:0000256" key="4">
    <source>
        <dbReference type="ARBA" id="ARBA00012848"/>
    </source>
</evidence>
<dbReference type="InterPro" id="IPR002347">
    <property type="entry name" value="SDR_fam"/>
</dbReference>
<evidence type="ECO:0000313" key="15">
    <source>
        <dbReference type="EMBL" id="SCS75701.1"/>
    </source>
</evidence>
<evidence type="ECO:0000256" key="6">
    <source>
        <dbReference type="ARBA" id="ARBA00017650"/>
    </source>
</evidence>
<evidence type="ECO:0000256" key="9">
    <source>
        <dbReference type="ARBA" id="ARBA00029899"/>
    </source>
</evidence>
<dbReference type="EC" id="1.1.1.304" evidence="4"/>
<dbReference type="Proteomes" id="UP000095768">
    <property type="component" value="Unassembled WGS sequence"/>
</dbReference>
<dbReference type="Pfam" id="PF13561">
    <property type="entry name" value="adh_short_C2"/>
    <property type="match status" value="1"/>
</dbReference>
<evidence type="ECO:0000256" key="5">
    <source>
        <dbReference type="ARBA" id="ARBA00016110"/>
    </source>
</evidence>
<dbReference type="Proteomes" id="UP000095412">
    <property type="component" value="Unassembled WGS sequence"/>
</dbReference>
<dbReference type="PRINTS" id="PR00080">
    <property type="entry name" value="SDRFAMILY"/>
</dbReference>
<evidence type="ECO:0000256" key="1">
    <source>
        <dbReference type="ARBA" id="ARBA00002607"/>
    </source>
</evidence>
<comment type="function">
    <text evidence="2">Catalyzes the irreversible reduction of 2,3-butanediol to (S)-acetoin in the presence of NADH.</text>
</comment>
<gene>
    <name evidence="15" type="ORF">SAMEA2297795_01071</name>
    <name evidence="14" type="ORF">SAMEA2297796_01032</name>
</gene>
<evidence type="ECO:0000313" key="16">
    <source>
        <dbReference type="Proteomes" id="UP000095412"/>
    </source>
</evidence>
<evidence type="ECO:0000313" key="14">
    <source>
        <dbReference type="EMBL" id="SCS73016.1"/>
    </source>
</evidence>
<reference evidence="14 16" key="1">
    <citation type="submission" date="2016-09" db="EMBL/GenBank/DDBJ databases">
        <authorList>
            <consortium name="Pathogen Informatics"/>
            <person name="Sun Q."/>
            <person name="Inoue M."/>
        </authorList>
    </citation>
    <scope>NUCLEOTIDE SEQUENCE [LARGE SCALE GENOMIC DNA]</scope>
    <source>
        <strain evidence="14 16">82C</strain>
    </source>
</reference>
<dbReference type="NCBIfam" id="NF005559">
    <property type="entry name" value="PRK07231.1"/>
    <property type="match status" value="1"/>
</dbReference>
<evidence type="ECO:0000256" key="11">
    <source>
        <dbReference type="ARBA" id="ARBA00031758"/>
    </source>
</evidence>
<evidence type="ECO:0000256" key="3">
    <source>
        <dbReference type="ARBA" id="ARBA00006484"/>
    </source>
</evidence>
<dbReference type="RefSeq" id="WP_069995240.1">
    <property type="nucleotide sequence ID" value="NZ_FMPG01000003.1"/>
</dbReference>
<comment type="catalytic activity">
    <reaction evidence="13">
        <text>(S)-acetoin + NAD(+) = diacetyl + NADH + H(+)</text>
        <dbReference type="Rhea" id="RHEA:27286"/>
        <dbReference type="ChEBI" id="CHEBI:15378"/>
        <dbReference type="ChEBI" id="CHEBI:15687"/>
        <dbReference type="ChEBI" id="CHEBI:16583"/>
        <dbReference type="ChEBI" id="CHEBI:57540"/>
        <dbReference type="ChEBI" id="CHEBI:57945"/>
        <dbReference type="EC" id="1.1.1.304"/>
    </reaction>
</comment>
<dbReference type="Gene3D" id="3.40.50.720">
    <property type="entry name" value="NAD(P)-binding Rossmann-like Domain"/>
    <property type="match status" value="1"/>
</dbReference>
<dbReference type="InterPro" id="IPR036291">
    <property type="entry name" value="NAD(P)-bd_dom_sf"/>
</dbReference>
<evidence type="ECO:0000256" key="8">
    <source>
        <dbReference type="ARBA" id="ARBA00029743"/>
    </source>
</evidence>
<dbReference type="InterPro" id="IPR050259">
    <property type="entry name" value="SDR"/>
</dbReference>
<dbReference type="EMBL" id="FMPI01000005">
    <property type="protein sequence ID" value="SCS73016.1"/>
    <property type="molecule type" value="Genomic_DNA"/>
</dbReference>
<evidence type="ECO:0000256" key="10">
    <source>
        <dbReference type="ARBA" id="ARBA00029989"/>
    </source>
</evidence>
<dbReference type="GO" id="GO:0008206">
    <property type="term" value="P:bile acid metabolic process"/>
    <property type="evidence" value="ECO:0007669"/>
    <property type="project" value="UniProtKB-ARBA"/>
</dbReference>
<dbReference type="OrthoDB" id="9803333at2"/>
<evidence type="ECO:0000313" key="17">
    <source>
        <dbReference type="Proteomes" id="UP000095768"/>
    </source>
</evidence>
<name>A0A1D4KFZ1_9STAP</name>
<proteinExistence type="inferred from homology"/>
<dbReference type="GO" id="GO:0052588">
    <property type="term" value="F:diacetyl reductase ((S)-acetoin forming) (NAD+) activity"/>
    <property type="evidence" value="ECO:0007669"/>
    <property type="project" value="UniProtKB-EC"/>
</dbReference>
<dbReference type="FunFam" id="3.40.50.720:FF:000084">
    <property type="entry name" value="Short-chain dehydrogenase reductase"/>
    <property type="match status" value="1"/>
</dbReference>
<reference evidence="15 17" key="2">
    <citation type="submission" date="2016-09" db="EMBL/GenBank/DDBJ databases">
        <authorList>
            <consortium name="Pathogen Informatics"/>
        </authorList>
    </citation>
    <scope>NUCLEOTIDE SEQUENCE [LARGE SCALE GENOMIC DNA]</scope>
    <source>
        <strain evidence="15 17">82B</strain>
    </source>
</reference>
<dbReference type="SUPFAM" id="SSF51735">
    <property type="entry name" value="NAD(P)-binding Rossmann-fold domains"/>
    <property type="match status" value="1"/>
</dbReference>
<comment type="function">
    <text evidence="1">Catalyzes the NADPH-dependent reduction of beta-ketoacyl-ACP substrates to beta-hydroxyacyl-ACP products, the first reductive step in the elongation cycle of fatty acid biosynthesis.</text>
</comment>
<dbReference type="EMBL" id="FMPG01000003">
    <property type="protein sequence ID" value="SCS75701.1"/>
    <property type="molecule type" value="Genomic_DNA"/>
</dbReference>
<protein>
    <recommendedName>
        <fullName evidence="6">3-oxoacyl-[acyl-carrier-protein] reductase FabG</fullName>
        <ecNumber evidence="4">1.1.1.304</ecNumber>
    </recommendedName>
    <alternativeName>
        <fullName evidence="10">Acetoin(diacetyl) reductase</fullName>
    </alternativeName>
    <alternativeName>
        <fullName evidence="8 12">Beta-Ketoacyl-acyl carrier protein reductase</fullName>
    </alternativeName>
    <alternativeName>
        <fullName evidence="9">Beta-ketoacyl-ACP reductase</fullName>
    </alternativeName>
    <alternativeName>
        <fullName evidence="5">Diacetyl reductase [(S)-acetoin forming]</fullName>
    </alternativeName>
    <alternativeName>
        <fullName evidence="11">Meso-2,3-butanediol dehydrogenase</fullName>
    </alternativeName>
</protein>